<keyword evidence="3" id="KW-1133">Transmembrane helix</keyword>
<evidence type="ECO:0000313" key="7">
    <source>
        <dbReference type="EMBL" id="MBW79846.1"/>
    </source>
</evidence>
<dbReference type="GO" id="GO:0006629">
    <property type="term" value="P:lipid metabolic process"/>
    <property type="evidence" value="ECO:0007669"/>
    <property type="project" value="UniProtKB-KW"/>
</dbReference>
<evidence type="ECO:0000256" key="1">
    <source>
        <dbReference type="ARBA" id="ARBA00022679"/>
    </source>
</evidence>
<name>A0A2M4DQM0_ANODA</name>
<evidence type="ECO:0000256" key="3">
    <source>
        <dbReference type="ARBA" id="ARBA00022989"/>
    </source>
</evidence>
<keyword evidence="6" id="KW-0012">Acyltransferase</keyword>
<dbReference type="EMBL" id="GGFL01015668">
    <property type="protein sequence ID" value="MBW79846.1"/>
    <property type="molecule type" value="Transcribed_RNA"/>
</dbReference>
<proteinExistence type="predicted"/>
<dbReference type="SUPFAM" id="SSF69593">
    <property type="entry name" value="Glycerol-3-phosphate (1)-acyltransferase"/>
    <property type="match status" value="1"/>
</dbReference>
<dbReference type="VEuPathDB" id="VectorBase:ADAC005024"/>
<accession>A0A2M4DQM0</accession>
<evidence type="ECO:0000256" key="5">
    <source>
        <dbReference type="ARBA" id="ARBA00023136"/>
    </source>
</evidence>
<evidence type="ECO:0000256" key="4">
    <source>
        <dbReference type="ARBA" id="ARBA00023098"/>
    </source>
</evidence>
<keyword evidence="5" id="KW-0472">Membrane</keyword>
<evidence type="ECO:0000256" key="2">
    <source>
        <dbReference type="ARBA" id="ARBA00022692"/>
    </source>
</evidence>
<dbReference type="PANTHER" id="PTHR23063:SF52">
    <property type="entry name" value="LYSOPHOSPHATIDYLCHOLINE ACYLTRANSFERASE"/>
    <property type="match status" value="1"/>
</dbReference>
<dbReference type="PANTHER" id="PTHR23063">
    <property type="entry name" value="PHOSPHOLIPID ACYLTRANSFERASE"/>
    <property type="match status" value="1"/>
</dbReference>
<reference evidence="7" key="1">
    <citation type="submission" date="2018-01" db="EMBL/GenBank/DDBJ databases">
        <title>An insight into the sialome of Amazonian anophelines.</title>
        <authorList>
            <person name="Ribeiro J.M."/>
            <person name="Scarpassa V."/>
            <person name="Calvo E."/>
        </authorList>
    </citation>
    <scope>NUCLEOTIDE SEQUENCE</scope>
</reference>
<sequence length="106" mass="11612">MCTPARVCVCVCGAIAGRTVYSVCSQLRHFTAVVMRTLFLFGSFNFIRYKGVRASPKEAPVICVAPHTAFYDSICVVLFGPSAVVAKYETASLPFFGSRWFSPVQC</sequence>
<dbReference type="AlphaFoldDB" id="A0A2M4DQM0"/>
<dbReference type="VEuPathDB" id="VectorBase:ADAR2_000802"/>
<dbReference type="GO" id="GO:0005783">
    <property type="term" value="C:endoplasmic reticulum"/>
    <property type="evidence" value="ECO:0007669"/>
    <property type="project" value="TreeGrafter"/>
</dbReference>
<evidence type="ECO:0000256" key="6">
    <source>
        <dbReference type="ARBA" id="ARBA00023315"/>
    </source>
</evidence>
<protein>
    <submittedName>
        <fullName evidence="7">Putative secreted protein</fullName>
    </submittedName>
</protein>
<dbReference type="GO" id="GO:0042171">
    <property type="term" value="F:lysophosphatidic acid acyltransferase activity"/>
    <property type="evidence" value="ECO:0007669"/>
    <property type="project" value="TreeGrafter"/>
</dbReference>
<keyword evidence="1" id="KW-0808">Transferase</keyword>
<organism evidence="7">
    <name type="scientific">Anopheles darlingi</name>
    <name type="common">Mosquito</name>
    <dbReference type="NCBI Taxonomy" id="43151"/>
    <lineage>
        <taxon>Eukaryota</taxon>
        <taxon>Metazoa</taxon>
        <taxon>Ecdysozoa</taxon>
        <taxon>Arthropoda</taxon>
        <taxon>Hexapoda</taxon>
        <taxon>Insecta</taxon>
        <taxon>Pterygota</taxon>
        <taxon>Neoptera</taxon>
        <taxon>Endopterygota</taxon>
        <taxon>Diptera</taxon>
        <taxon>Nematocera</taxon>
        <taxon>Culicoidea</taxon>
        <taxon>Culicidae</taxon>
        <taxon>Anophelinae</taxon>
        <taxon>Anopheles</taxon>
    </lineage>
</organism>
<keyword evidence="2" id="KW-0812">Transmembrane</keyword>
<keyword evidence="4" id="KW-0443">Lipid metabolism</keyword>